<keyword evidence="1" id="KW-0812">Transmembrane</keyword>
<proteinExistence type="predicted"/>
<keyword evidence="1" id="KW-0472">Membrane</keyword>
<keyword evidence="3" id="KW-1185">Reference proteome</keyword>
<evidence type="ECO:0000256" key="1">
    <source>
        <dbReference type="SAM" id="Phobius"/>
    </source>
</evidence>
<dbReference type="RefSeq" id="WP_263125156.1">
    <property type="nucleotide sequence ID" value="NZ_CP106753.1"/>
</dbReference>
<dbReference type="EMBL" id="CP106753">
    <property type="protein sequence ID" value="UXY15721.1"/>
    <property type="molecule type" value="Genomic_DNA"/>
</dbReference>
<gene>
    <name evidence="2" type="ORF">N8I74_01520</name>
</gene>
<accession>A0ABY6DN05</accession>
<feature type="transmembrane region" description="Helical" evidence="1">
    <location>
        <begin position="20"/>
        <end position="39"/>
    </location>
</feature>
<sequence length="91" mass="10376">MNRQAERWARIHAQGWRRAVFWRGTLGWGCSFAVLFSAVELMTARTADYPAAVLANLPFGLVAGTIYGWALWGYCQLQHLKQKHAKEEELP</sequence>
<feature type="transmembrane region" description="Helical" evidence="1">
    <location>
        <begin position="51"/>
        <end position="74"/>
    </location>
</feature>
<organism evidence="2 3">
    <name type="scientific">Chitiniphilus purpureus</name>
    <dbReference type="NCBI Taxonomy" id="2981137"/>
    <lineage>
        <taxon>Bacteria</taxon>
        <taxon>Pseudomonadati</taxon>
        <taxon>Pseudomonadota</taxon>
        <taxon>Betaproteobacteria</taxon>
        <taxon>Neisseriales</taxon>
        <taxon>Chitinibacteraceae</taxon>
        <taxon>Chitiniphilus</taxon>
    </lineage>
</organism>
<keyword evidence="1" id="KW-1133">Transmembrane helix</keyword>
<evidence type="ECO:0000313" key="2">
    <source>
        <dbReference type="EMBL" id="UXY15721.1"/>
    </source>
</evidence>
<name>A0ABY6DN05_9NEIS</name>
<protein>
    <submittedName>
        <fullName evidence="2">Uncharacterized protein</fullName>
    </submittedName>
</protein>
<dbReference type="Proteomes" id="UP001061302">
    <property type="component" value="Chromosome"/>
</dbReference>
<evidence type="ECO:0000313" key="3">
    <source>
        <dbReference type="Proteomes" id="UP001061302"/>
    </source>
</evidence>
<reference evidence="2" key="1">
    <citation type="submission" date="2022-10" db="EMBL/GenBank/DDBJ databases">
        <title>Chitiniphilus purpureus sp. nov., a novel chitin-degrading bacterium isolated from crawfish pond sediment.</title>
        <authorList>
            <person name="Li K."/>
        </authorList>
    </citation>
    <scope>NUCLEOTIDE SEQUENCE</scope>
    <source>
        <strain evidence="2">CD1</strain>
    </source>
</reference>